<dbReference type="InterPro" id="IPR030392">
    <property type="entry name" value="S74_ICA"/>
</dbReference>
<keyword evidence="1" id="KW-0732">Signal</keyword>
<dbReference type="Proteomes" id="UP000270036">
    <property type="component" value="Chromosome"/>
</dbReference>
<dbReference type="EMBL" id="LR134441">
    <property type="protein sequence ID" value="VEH98759.1"/>
    <property type="molecule type" value="Genomic_DNA"/>
</dbReference>
<organism evidence="3 4">
    <name type="scientific">Kaistella antarctica</name>
    <dbReference type="NCBI Taxonomy" id="266748"/>
    <lineage>
        <taxon>Bacteria</taxon>
        <taxon>Pseudomonadati</taxon>
        <taxon>Bacteroidota</taxon>
        <taxon>Flavobacteriia</taxon>
        <taxon>Flavobacteriales</taxon>
        <taxon>Weeksellaceae</taxon>
        <taxon>Chryseobacterium group</taxon>
        <taxon>Kaistella</taxon>
    </lineage>
</organism>
<dbReference type="OrthoDB" id="9765957at2"/>
<dbReference type="KEGG" id="cant:NCTC13489_01129"/>
<protein>
    <recommendedName>
        <fullName evidence="2">Peptidase S74 domain-containing protein</fullName>
    </recommendedName>
</protein>
<evidence type="ECO:0000313" key="3">
    <source>
        <dbReference type="EMBL" id="VEH98759.1"/>
    </source>
</evidence>
<name>A0A3S5EUQ8_9FLAO</name>
<gene>
    <name evidence="3" type="ORF">NCTC13489_01129</name>
</gene>
<evidence type="ECO:0000259" key="2">
    <source>
        <dbReference type="PROSITE" id="PS51688"/>
    </source>
</evidence>
<evidence type="ECO:0000256" key="1">
    <source>
        <dbReference type="SAM" id="SignalP"/>
    </source>
</evidence>
<dbReference type="RefSeq" id="WP_126337122.1">
    <property type="nucleotide sequence ID" value="NZ_FOIX01000003.1"/>
</dbReference>
<feature type="signal peptide" evidence="1">
    <location>
        <begin position="1"/>
        <end position="20"/>
    </location>
</feature>
<feature type="chain" id="PRO_5018676498" description="Peptidase S74 domain-containing protein" evidence="1">
    <location>
        <begin position="21"/>
        <end position="432"/>
    </location>
</feature>
<accession>A0A3S5EUQ8</accession>
<dbReference type="Pfam" id="PF13884">
    <property type="entry name" value="Peptidase_S74"/>
    <property type="match status" value="1"/>
</dbReference>
<sequence length="432" mass="45533">MKKSLQLLALLCIVILNAQAPQKFSYQAVIRNASNALITNANVGMKISILKTTNTGTVVYAETQTALTNSNGLVSVQIGNGSVISGTIAAIDWNADSYFLKAEIDPAGGTSYSIAGTSQLLSVPYALNSGGGTISGTTDNLIKFTGPKTGGNSIISESTGSVNIGNPATPSYTSFFGPSSQAFNAIYEGNNYRGYFGSYSGANEDVDFGTGAGNAAGSLHLTIMAVPKMTIDNDGQVGIGTITPDSFLQISGERGTMKANFTITNASSGTYPGIMLNSSALGSAGAGLYGRSTGGLNVSDSNGIGYGPVFASAFTVSSDIRTKKEVKYLTETDYDTYLKDLRKISSATYRYNWENKQSRPESHLGFISQTLPNSIQMTIDQSPSKLGEPMIGYNLSDMAGLTVIVLKALDAKLTAQEEIIQKLQKRLELLEK</sequence>
<proteinExistence type="predicted"/>
<dbReference type="AlphaFoldDB" id="A0A3S5EUQ8"/>
<evidence type="ECO:0000313" key="4">
    <source>
        <dbReference type="Proteomes" id="UP000270036"/>
    </source>
</evidence>
<feature type="domain" description="Peptidase S74" evidence="2">
    <location>
        <begin position="318"/>
        <end position="420"/>
    </location>
</feature>
<reference evidence="3 4" key="1">
    <citation type="submission" date="2018-12" db="EMBL/GenBank/DDBJ databases">
        <authorList>
            <consortium name="Pathogen Informatics"/>
        </authorList>
    </citation>
    <scope>NUCLEOTIDE SEQUENCE [LARGE SCALE GENOMIC DNA]</scope>
    <source>
        <strain evidence="3 4">NCTC13489</strain>
    </source>
</reference>
<dbReference type="PROSITE" id="PS51688">
    <property type="entry name" value="ICA"/>
    <property type="match status" value="1"/>
</dbReference>